<feature type="region of interest" description="Disordered" evidence="1">
    <location>
        <begin position="383"/>
        <end position="410"/>
    </location>
</feature>
<dbReference type="PROSITE" id="PS50106">
    <property type="entry name" value="PDZ"/>
    <property type="match status" value="2"/>
</dbReference>
<evidence type="ECO:0000313" key="3">
    <source>
        <dbReference type="EMBL" id="KAK2579466.1"/>
    </source>
</evidence>
<feature type="region of interest" description="Disordered" evidence="1">
    <location>
        <begin position="677"/>
        <end position="778"/>
    </location>
</feature>
<dbReference type="SUPFAM" id="SSF50156">
    <property type="entry name" value="PDZ domain-like"/>
    <property type="match status" value="2"/>
</dbReference>
<feature type="compositionally biased region" description="Basic and acidic residues" evidence="1">
    <location>
        <begin position="1067"/>
        <end position="1076"/>
    </location>
</feature>
<dbReference type="Pfam" id="PF00595">
    <property type="entry name" value="PDZ"/>
    <property type="match status" value="2"/>
</dbReference>
<feature type="compositionally biased region" description="Polar residues" evidence="1">
    <location>
        <begin position="579"/>
        <end position="599"/>
    </location>
</feature>
<proteinExistence type="predicted"/>
<dbReference type="PANTHER" id="PTHR11324:SF16">
    <property type="entry name" value="PDZ DOMAIN-CONTAINING PROTEIN 2"/>
    <property type="match status" value="1"/>
</dbReference>
<keyword evidence="4" id="KW-1185">Reference proteome</keyword>
<feature type="compositionally biased region" description="Low complexity" evidence="1">
    <location>
        <begin position="710"/>
        <end position="730"/>
    </location>
</feature>
<feature type="compositionally biased region" description="Polar residues" evidence="1">
    <location>
        <begin position="1152"/>
        <end position="1178"/>
    </location>
</feature>
<evidence type="ECO:0000259" key="2">
    <source>
        <dbReference type="PROSITE" id="PS50106"/>
    </source>
</evidence>
<gene>
    <name evidence="3" type="ORF">KPH14_010780</name>
</gene>
<feature type="compositionally biased region" description="Polar residues" evidence="1">
    <location>
        <begin position="1049"/>
        <end position="1060"/>
    </location>
</feature>
<dbReference type="SMART" id="SM00228">
    <property type="entry name" value="PDZ"/>
    <property type="match status" value="2"/>
</dbReference>
<feature type="domain" description="PDZ" evidence="2">
    <location>
        <begin position="1234"/>
        <end position="1319"/>
    </location>
</feature>
<dbReference type="EMBL" id="JAIFRP010000084">
    <property type="protein sequence ID" value="KAK2579466.1"/>
    <property type="molecule type" value="Genomic_DNA"/>
</dbReference>
<comment type="caution">
    <text evidence="3">The sequence shown here is derived from an EMBL/GenBank/DDBJ whole genome shotgun (WGS) entry which is preliminary data.</text>
</comment>
<feature type="region of interest" description="Disordered" evidence="1">
    <location>
        <begin position="1049"/>
        <end position="1083"/>
    </location>
</feature>
<feature type="compositionally biased region" description="Polar residues" evidence="1">
    <location>
        <begin position="312"/>
        <end position="324"/>
    </location>
</feature>
<feature type="compositionally biased region" description="Basic and acidic residues" evidence="1">
    <location>
        <begin position="251"/>
        <end position="269"/>
    </location>
</feature>
<evidence type="ECO:0000313" key="4">
    <source>
        <dbReference type="Proteomes" id="UP001258017"/>
    </source>
</evidence>
<sequence>MLQERGPRGNLNEHLKDGDLDSVNDRMDNCGGGQRLPPDGDEFPAAYQEFAGARIYENDKKSFTGKDNNLKMLASDNNNVAGSRSEKNYLSMSAESTTLEEKVGSRLFSTSIAHDGQSESAQIANGETILVSEKKIEIAAYYHKEIPTIETETQVRLEEVSTEIPPPLPLTGPPKMEQINVHSRTASNVDQSPRKFFLNVDPWRQDDKSERSVRDKIAMFSSQSNLNAPLFPNSVTVANVASNVRRLSKYKSSEDVCADEKSPSQKERTSFFADRTQSSFDLTDSAKSYTQESSPSKRYGSHTKMAPPVPQKPSSGALATTPTGSFEPKNFVASLTTKPYTSGSSMSSAESVQSTVGKLYSSITNSPATSPTKLTTPALTRATSFSGSSSFTQERTSTNNEVPTGNNQVSRTNSLASTFRRNSEDMRRTSLNQLIEQRRRSISKLRGLVIPEKETVPIEQPIVDLPEIKSRNSILLSQLPKANIQDKWGSQSSIASNTSTASVPLKATTSFKMPAPQINAKYSPAFKRKSLAVYGSSSTNSSTYATKTCQVTSTPTNATPTTATMATNSLSEPPKSLESICSPTRSDYSFEFVSTSNSPDALRGRPRTSGQRKARTDYDDSDNDSAVSSSQSSISRGFSPPMSPVPSERSTVSSERSYVSTELNYQRRSFIMDTANKPFQTKPEGETITSNEQFHVQRPNVLSNERTYVSSERSSSSSSSSSSNSSSNPRSPQPVDTRNSHIPQRQPLRRSNSTETNCSTSSTLTSGSQASAESLSRRVLKPQSVEAINRKNILASARCRSGRDLNGSPLIQRKFSDEEDALGSTAENGGAIRRKNNVANNGALKQDIKIAYIEVTDTFLEEEDQLPRSKIDEPKLPPKRSVITPAARPPKSEMLEPSNDLKMWVRAEAKALARSAEEKVTSTIEKNSQARENEATFLNQNQTPTRSIKPFDEQYNSNDVASKSRCVEKEAEHFSQEATKQRCKINSLVKKTPEDQNDLLTILTTRSRSRSAIHVDDGTFGRSKSQMSLEDILGGAKVENPSPKLLRTQSVEGRTENGTGLSPHARPSPDSRDNNRFVKKTNLNDSWREEKPFVSKIPTLGRSRVFDNGEDNETMEKSKTNASKIPTARNLGRRSVSVTDMKKALDKIDATNGPTQQQATPTASHNRFPSLDSSVDETVSSIGTEIDNERFCGEQFGSISSLASSTSLISQQELAQLVEEASLEEARCAHEVIVVLLHKENPTGSVGIALAGGADCEVKEITVHRVLGHSIADKDGRVQRGDRILSINGRSTRGLTHRESLAVLKQPRSEVVLVVSRARFEEGCKLRSRTASVETIVEGFETSPVEDTAWGPPSMVAVYKDGAGLGFSLEGGRDSPLGDRPLVIKKIFTGGAAEKTGALKAGDQLLEVNGSDVTRMSRIEAWSLMKKLHDGEVNLLVRHPATKSS</sequence>
<feature type="region of interest" description="Disordered" evidence="1">
    <location>
        <begin position="870"/>
        <end position="895"/>
    </location>
</feature>
<organism evidence="3 4">
    <name type="scientific">Odynerus spinipes</name>
    <dbReference type="NCBI Taxonomy" id="1348599"/>
    <lineage>
        <taxon>Eukaryota</taxon>
        <taxon>Metazoa</taxon>
        <taxon>Ecdysozoa</taxon>
        <taxon>Arthropoda</taxon>
        <taxon>Hexapoda</taxon>
        <taxon>Insecta</taxon>
        <taxon>Pterygota</taxon>
        <taxon>Neoptera</taxon>
        <taxon>Endopterygota</taxon>
        <taxon>Hymenoptera</taxon>
        <taxon>Apocrita</taxon>
        <taxon>Aculeata</taxon>
        <taxon>Vespoidea</taxon>
        <taxon>Vespidae</taxon>
        <taxon>Eumeninae</taxon>
        <taxon>Odynerus</taxon>
    </lineage>
</organism>
<feature type="region of interest" description="Disordered" evidence="1">
    <location>
        <begin position="1148"/>
        <end position="1178"/>
    </location>
</feature>
<feature type="compositionally biased region" description="Polar residues" evidence="1">
    <location>
        <begin position="275"/>
        <end position="296"/>
    </location>
</feature>
<dbReference type="InterPro" id="IPR001478">
    <property type="entry name" value="PDZ"/>
</dbReference>
<feature type="compositionally biased region" description="Polar residues" evidence="1">
    <location>
        <begin position="687"/>
        <end position="709"/>
    </location>
</feature>
<dbReference type="CDD" id="cd06763">
    <property type="entry name" value="PDZ7_PDZD2-PDZ4_hPro-IL-16-like"/>
    <property type="match status" value="1"/>
</dbReference>
<feature type="region of interest" description="Disordered" evidence="1">
    <location>
        <begin position="1103"/>
        <end position="1127"/>
    </location>
</feature>
<feature type="compositionally biased region" description="Low complexity" evidence="1">
    <location>
        <begin position="552"/>
        <end position="569"/>
    </location>
</feature>
<feature type="compositionally biased region" description="Polar residues" evidence="1">
    <location>
        <begin position="648"/>
        <end position="658"/>
    </location>
</feature>
<feature type="region of interest" description="Disordered" evidence="1">
    <location>
        <begin position="552"/>
        <end position="658"/>
    </location>
</feature>
<feature type="region of interest" description="Disordered" evidence="1">
    <location>
        <begin position="1"/>
        <end position="43"/>
    </location>
</feature>
<dbReference type="InterPro" id="IPR036034">
    <property type="entry name" value="PDZ_sf"/>
</dbReference>
<feature type="compositionally biased region" description="Basic residues" evidence="1">
    <location>
        <begin position="604"/>
        <end position="613"/>
    </location>
</feature>
<feature type="compositionally biased region" description="Polar residues" evidence="1">
    <location>
        <begin position="734"/>
        <end position="743"/>
    </location>
</feature>
<protein>
    <recommendedName>
        <fullName evidence="2">PDZ domain-containing protein</fullName>
    </recommendedName>
</protein>
<dbReference type="Proteomes" id="UP001258017">
    <property type="component" value="Unassembled WGS sequence"/>
</dbReference>
<dbReference type="Gene3D" id="2.30.42.10">
    <property type="match status" value="2"/>
</dbReference>
<feature type="domain" description="PDZ" evidence="2">
    <location>
        <begin position="1355"/>
        <end position="1427"/>
    </location>
</feature>
<name>A0AAD9VLS0_9HYME</name>
<reference evidence="3" key="2">
    <citation type="journal article" date="2023" name="Commun. Biol.">
        <title>Intrasexual cuticular hydrocarbon dimorphism in a wasp sheds light on hydrocarbon biosynthesis genes in Hymenoptera.</title>
        <authorList>
            <person name="Moris V.C."/>
            <person name="Podsiadlowski L."/>
            <person name="Martin S."/>
            <person name="Oeyen J.P."/>
            <person name="Donath A."/>
            <person name="Petersen M."/>
            <person name="Wilbrandt J."/>
            <person name="Misof B."/>
            <person name="Liedtke D."/>
            <person name="Thamm M."/>
            <person name="Scheiner R."/>
            <person name="Schmitt T."/>
            <person name="Niehuis O."/>
        </authorList>
    </citation>
    <scope>NUCLEOTIDE SEQUENCE</scope>
    <source>
        <strain evidence="3">GBR_01_08_01A</strain>
    </source>
</reference>
<reference evidence="3" key="1">
    <citation type="submission" date="2021-08" db="EMBL/GenBank/DDBJ databases">
        <authorList>
            <person name="Misof B."/>
            <person name="Oliver O."/>
            <person name="Podsiadlowski L."/>
            <person name="Donath A."/>
            <person name="Peters R."/>
            <person name="Mayer C."/>
            <person name="Rust J."/>
            <person name="Gunkel S."/>
            <person name="Lesny P."/>
            <person name="Martin S."/>
            <person name="Oeyen J.P."/>
            <person name="Petersen M."/>
            <person name="Panagiotis P."/>
            <person name="Wilbrandt J."/>
            <person name="Tanja T."/>
        </authorList>
    </citation>
    <scope>NUCLEOTIDE SEQUENCE</scope>
    <source>
        <strain evidence="3">GBR_01_08_01A</strain>
        <tissue evidence="3">Thorax + abdomen</tissue>
    </source>
</reference>
<feature type="region of interest" description="Disordered" evidence="1">
    <location>
        <begin position="251"/>
        <end position="327"/>
    </location>
</feature>
<feature type="compositionally biased region" description="Basic and acidic residues" evidence="1">
    <location>
        <begin position="1"/>
        <end position="28"/>
    </location>
</feature>
<accession>A0AAD9VLS0</accession>
<feature type="region of interest" description="Disordered" evidence="1">
    <location>
        <begin position="801"/>
        <end position="827"/>
    </location>
</feature>
<feature type="compositionally biased region" description="Low complexity" evidence="1">
    <location>
        <begin position="751"/>
        <end position="771"/>
    </location>
</feature>
<evidence type="ECO:0000256" key="1">
    <source>
        <dbReference type="SAM" id="MobiDB-lite"/>
    </source>
</evidence>
<feature type="compositionally biased region" description="Low complexity" evidence="1">
    <location>
        <begin position="624"/>
        <end position="640"/>
    </location>
</feature>
<dbReference type="PANTHER" id="PTHR11324">
    <property type="entry name" value="IL16-RELATED"/>
    <property type="match status" value="1"/>
</dbReference>